<dbReference type="SUPFAM" id="SSF53335">
    <property type="entry name" value="S-adenosyl-L-methionine-dependent methyltransferases"/>
    <property type="match status" value="1"/>
</dbReference>
<dbReference type="Gene3D" id="3.40.50.150">
    <property type="entry name" value="Vaccinia Virus protein VP39"/>
    <property type="match status" value="1"/>
</dbReference>
<name>A0A6B9QQL8_9VIRU</name>
<dbReference type="InterPro" id="IPR013216">
    <property type="entry name" value="Methyltransf_11"/>
</dbReference>
<organism evidence="2">
    <name type="scientific">Plasmopara viticola lesion associated polymycovirus 2</name>
    <dbReference type="NCBI Taxonomy" id="2695349"/>
    <lineage>
        <taxon>Viruses</taxon>
        <taxon>Riboviria</taxon>
    </lineage>
</organism>
<evidence type="ECO:0000259" key="1">
    <source>
        <dbReference type="Pfam" id="PF08241"/>
    </source>
</evidence>
<accession>A0A6B9QQL8</accession>
<proteinExistence type="predicted"/>
<dbReference type="GO" id="GO:0008757">
    <property type="term" value="F:S-adenosylmethionine-dependent methyltransferase activity"/>
    <property type="evidence" value="ECO:0007669"/>
    <property type="project" value="InterPro"/>
</dbReference>
<sequence length="617" mass="67513">MQRRSQIVRHGTRAIPSIDSRLNSPAFQRRTSEVSSSGGSLAYSYRSRSSALSSSDNISSQKVLLPYPLFEFGYFSPLITADLPGDTQFENDAGHEFMASPAGTVLRHDQGAYARMTRELLFRAVRITGASIVILGSGASREMIPLLRRGPRAVTFVDTDIKALERLQRLIDENGLAASSDFEFVNQDAWDYLLDIPEESIDVILATKCLGQVLIGDDRTFTGFLDRSLPLLSPDGHILCDHHVRYATKPQGEPIIKHTPKKLYDLATIGGRYDMDVCYSCDTDHPDFSLTSTFFSSTASHMVQVWEMFLYRARNITPLPSRGVISTTKLAQPATIDIGPPMQFDATADQLIPINARGVKRIPATDDINVHSISTALPKFDGFPGILLLDGPYATFISPRRRWTINTGFDVAPRLSFVAELVSTGPPGTTVGVIVITGVTNVGDAPADPLDYSSLSPLRSVLSPLASVGILITSPDMMRYIVGDSVVIPSDGRPDLSLPIDGFHVLVNGRSGVFFKPSSFHSLDLAPSSALDVIRGAYSAMGYDAEPSIDHGRFSTKPVVEYSRDDGTDLWRAFRSRPDKKKPDGPGAVVHSIACSKNAEVHTKARTVEELRRKILR</sequence>
<evidence type="ECO:0000313" key="2">
    <source>
        <dbReference type="EMBL" id="QHG11069.1"/>
    </source>
</evidence>
<dbReference type="EMBL" id="MN557031">
    <property type="protein sequence ID" value="QHG11069.1"/>
    <property type="molecule type" value="Genomic_RNA"/>
</dbReference>
<dbReference type="Pfam" id="PF08241">
    <property type="entry name" value="Methyltransf_11"/>
    <property type="match status" value="1"/>
</dbReference>
<protein>
    <submittedName>
        <fullName evidence="2">Methyl transferase</fullName>
    </submittedName>
</protein>
<keyword evidence="2" id="KW-0808">Transferase</keyword>
<feature type="domain" description="Methyltransferase type 11" evidence="1">
    <location>
        <begin position="135"/>
        <end position="239"/>
    </location>
</feature>
<dbReference type="InterPro" id="IPR029063">
    <property type="entry name" value="SAM-dependent_MTases_sf"/>
</dbReference>
<reference evidence="2" key="1">
    <citation type="journal article" date="2020" name="Virus Evol.">
        <title>Analysis of the virome associated to grapevine downy mildew lesions reveals new mycovirus lineages.</title>
        <authorList>
            <person name="Chiapello M."/>
            <person name="Rodriguez-Romero J."/>
            <person name="Ayllon M.A."/>
            <person name="Turina M."/>
        </authorList>
    </citation>
    <scope>NUCLEOTIDE SEQUENCE</scope>
    <source>
        <strain evidence="2">DMS10_DN25971</strain>
    </source>
</reference>